<gene>
    <name evidence="7" type="ORF">J1899_03745</name>
</gene>
<keyword evidence="4" id="KW-0444">Lipid biosynthesis</keyword>
<dbReference type="RefSeq" id="WP_214477717.1">
    <property type="nucleotide sequence ID" value="NZ_CANKUS010000014.1"/>
</dbReference>
<reference evidence="7 8" key="1">
    <citation type="submission" date="2021-03" db="EMBL/GenBank/DDBJ databases">
        <title>The first data on the complete genome of the tetrodotoxin-producing bacterium.</title>
        <authorList>
            <person name="Melnikova D.I."/>
            <person name="Nijland R."/>
            <person name="Magarlamov T.Y."/>
        </authorList>
    </citation>
    <scope>NUCLEOTIDE SEQUENCE [LARGE SCALE GENOMIC DNA]</scope>
    <source>
        <strain evidence="7 8">1839</strain>
    </source>
</reference>
<organism evidence="7 8">
    <name type="scientific">Cytobacillus gottheilii</name>
    <dbReference type="NCBI Taxonomy" id="859144"/>
    <lineage>
        <taxon>Bacteria</taxon>
        <taxon>Bacillati</taxon>
        <taxon>Bacillota</taxon>
        <taxon>Bacilli</taxon>
        <taxon>Bacillales</taxon>
        <taxon>Bacillaceae</taxon>
        <taxon>Cytobacillus</taxon>
    </lineage>
</organism>
<evidence type="ECO:0000256" key="2">
    <source>
        <dbReference type="ARBA" id="ARBA00022679"/>
    </source>
</evidence>
<keyword evidence="4" id="KW-0594">Phospholipid biosynthesis</keyword>
<evidence type="ECO:0000256" key="5">
    <source>
        <dbReference type="SAM" id="Phobius"/>
    </source>
</evidence>
<dbReference type="PANTHER" id="PTHR10434:SF40">
    <property type="entry name" value="1-ACYL-SN-GLYCEROL-3-PHOSPHATE ACYLTRANSFERASE"/>
    <property type="match status" value="1"/>
</dbReference>
<dbReference type="GO" id="GO:0016746">
    <property type="term" value="F:acyltransferase activity"/>
    <property type="evidence" value="ECO:0007669"/>
    <property type="project" value="UniProtKB-KW"/>
</dbReference>
<dbReference type="Pfam" id="PF01553">
    <property type="entry name" value="Acyltransferase"/>
    <property type="match status" value="1"/>
</dbReference>
<name>A0ABX8FE09_9BACI</name>
<feature type="domain" description="Phospholipid/glycerol acyltransferase" evidence="6">
    <location>
        <begin position="33"/>
        <end position="144"/>
    </location>
</feature>
<sequence>MYKFISTIIYIFLRIFKVVRVKGNHHIPKNTGFIVTCTHIGWVDVIILAIALYPTPVHFMAKKELFEGRWKNKFLRSIHAFPVNRENPGPSTIKTPLKLLRAQQRVGIFPSGTRTSEDVPLKRGAVTIAVKAKAPILPAHYEGPTNFSQLLKGRKAIITFGEPLIFSGTAKKDNAIDEGIHRLELKMKGLEDEVKASLKKQLPG</sequence>
<dbReference type="Proteomes" id="UP000679247">
    <property type="component" value="Chromosome"/>
</dbReference>
<comment type="catalytic activity">
    <reaction evidence="4">
        <text>a 1-acyl-sn-glycero-3-phosphate + an acyl-CoA = a 1,2-diacyl-sn-glycero-3-phosphate + CoA</text>
        <dbReference type="Rhea" id="RHEA:19709"/>
        <dbReference type="ChEBI" id="CHEBI:57287"/>
        <dbReference type="ChEBI" id="CHEBI:57970"/>
        <dbReference type="ChEBI" id="CHEBI:58342"/>
        <dbReference type="ChEBI" id="CHEBI:58608"/>
        <dbReference type="EC" id="2.3.1.51"/>
    </reaction>
</comment>
<dbReference type="InterPro" id="IPR004552">
    <property type="entry name" value="AGP_acyltrans"/>
</dbReference>
<keyword evidence="8" id="KW-1185">Reference proteome</keyword>
<accession>A0ABX8FE09</accession>
<keyword evidence="4" id="KW-0443">Lipid metabolism</keyword>
<keyword evidence="5" id="KW-0812">Transmembrane</keyword>
<dbReference type="InterPro" id="IPR002123">
    <property type="entry name" value="Plipid/glycerol_acylTrfase"/>
</dbReference>
<evidence type="ECO:0000259" key="6">
    <source>
        <dbReference type="SMART" id="SM00563"/>
    </source>
</evidence>
<dbReference type="NCBIfam" id="TIGR00530">
    <property type="entry name" value="AGP_acyltrn"/>
    <property type="match status" value="1"/>
</dbReference>
<dbReference type="CDD" id="cd07989">
    <property type="entry name" value="LPLAT_AGPAT-like"/>
    <property type="match status" value="1"/>
</dbReference>
<evidence type="ECO:0000313" key="7">
    <source>
        <dbReference type="EMBL" id="QVY62231.1"/>
    </source>
</evidence>
<proteinExistence type="inferred from homology"/>
<keyword evidence="5" id="KW-1133">Transmembrane helix</keyword>
<feature type="transmembrane region" description="Helical" evidence="5">
    <location>
        <begin position="33"/>
        <end position="53"/>
    </location>
</feature>
<evidence type="ECO:0000256" key="4">
    <source>
        <dbReference type="RuleBase" id="RU361267"/>
    </source>
</evidence>
<keyword evidence="5" id="KW-0472">Membrane</keyword>
<dbReference type="SMART" id="SM00563">
    <property type="entry name" value="PlsC"/>
    <property type="match status" value="1"/>
</dbReference>
<evidence type="ECO:0000256" key="1">
    <source>
        <dbReference type="ARBA" id="ARBA00008655"/>
    </source>
</evidence>
<keyword evidence="2 4" id="KW-0808">Transferase</keyword>
<evidence type="ECO:0000256" key="3">
    <source>
        <dbReference type="ARBA" id="ARBA00023315"/>
    </source>
</evidence>
<keyword evidence="3 4" id="KW-0012">Acyltransferase</keyword>
<comment type="similarity">
    <text evidence="1 4">Belongs to the 1-acyl-sn-glycerol-3-phosphate acyltransferase family.</text>
</comment>
<dbReference type="SUPFAM" id="SSF69593">
    <property type="entry name" value="Glycerol-3-phosphate (1)-acyltransferase"/>
    <property type="match status" value="1"/>
</dbReference>
<keyword evidence="4" id="KW-1208">Phospholipid metabolism</keyword>
<dbReference type="PANTHER" id="PTHR10434">
    <property type="entry name" value="1-ACYL-SN-GLYCEROL-3-PHOSPHATE ACYLTRANSFERASE"/>
    <property type="match status" value="1"/>
</dbReference>
<evidence type="ECO:0000313" key="8">
    <source>
        <dbReference type="Proteomes" id="UP000679247"/>
    </source>
</evidence>
<dbReference type="EC" id="2.3.1.51" evidence="4"/>
<dbReference type="EMBL" id="CP071709">
    <property type="protein sequence ID" value="QVY62231.1"/>
    <property type="molecule type" value="Genomic_DNA"/>
</dbReference>
<protein>
    <recommendedName>
        <fullName evidence="4">1-acyl-sn-glycerol-3-phosphate acyltransferase</fullName>
        <ecNumber evidence="4">2.3.1.51</ecNumber>
    </recommendedName>
</protein>
<comment type="domain">
    <text evidence="4">The HXXXXD motif is essential for acyltransferase activity and may constitute the binding site for the phosphate moiety of the glycerol-3-phosphate.</text>
</comment>